<dbReference type="InterPro" id="IPR032095">
    <property type="entry name" value="Sacchrp_dh-like_C"/>
</dbReference>
<dbReference type="SUPFAM" id="SSF55347">
    <property type="entry name" value="Glyceraldehyde-3-phosphate dehydrogenase-like, C-terminal domain"/>
    <property type="match status" value="1"/>
</dbReference>
<dbReference type="FunFam" id="3.40.50.720:FF:000072">
    <property type="entry name" value="Saccharopine dehydrogenase [NADP(+), L-glutamate-forming]"/>
    <property type="match status" value="1"/>
</dbReference>
<reference evidence="6" key="1">
    <citation type="submission" date="2020-05" db="EMBL/GenBank/DDBJ databases">
        <title>Mycena genomes resolve the evolution of fungal bioluminescence.</title>
        <authorList>
            <person name="Tsai I.J."/>
        </authorList>
    </citation>
    <scope>NUCLEOTIDE SEQUENCE</scope>
    <source>
        <strain evidence="6">CCC161011</strain>
    </source>
</reference>
<organism evidence="6 7">
    <name type="scientific">Mycena venus</name>
    <dbReference type="NCBI Taxonomy" id="2733690"/>
    <lineage>
        <taxon>Eukaryota</taxon>
        <taxon>Fungi</taxon>
        <taxon>Dikarya</taxon>
        <taxon>Basidiomycota</taxon>
        <taxon>Agaricomycotina</taxon>
        <taxon>Agaricomycetes</taxon>
        <taxon>Agaricomycetidae</taxon>
        <taxon>Agaricales</taxon>
        <taxon>Marasmiineae</taxon>
        <taxon>Mycenaceae</taxon>
        <taxon>Mycena</taxon>
    </lineage>
</organism>
<dbReference type="Gene3D" id="3.40.50.720">
    <property type="entry name" value="NAD(P)-binding Rossmann-like Domain"/>
    <property type="match status" value="3"/>
</dbReference>
<evidence type="ECO:0000256" key="1">
    <source>
        <dbReference type="ARBA" id="ARBA00022857"/>
    </source>
</evidence>
<dbReference type="InterPro" id="IPR007886">
    <property type="entry name" value="AlaDH/PNT_N"/>
</dbReference>
<dbReference type="GO" id="GO:0005737">
    <property type="term" value="C:cytoplasm"/>
    <property type="evidence" value="ECO:0007669"/>
    <property type="project" value="TreeGrafter"/>
</dbReference>
<dbReference type="SUPFAM" id="SSF51735">
    <property type="entry name" value="NAD(P)-binding Rossmann-fold domains"/>
    <property type="match status" value="1"/>
</dbReference>
<evidence type="ECO:0000256" key="2">
    <source>
        <dbReference type="ARBA" id="ARBA00023002"/>
    </source>
</evidence>
<dbReference type="EMBL" id="JACAZI010000003">
    <property type="protein sequence ID" value="KAF7365331.1"/>
    <property type="molecule type" value="Genomic_DNA"/>
</dbReference>
<dbReference type="CDD" id="cd12189">
    <property type="entry name" value="LKR_SDH_like"/>
    <property type="match status" value="1"/>
</dbReference>
<name>A0A8H6YVZ6_9AGAR</name>
<dbReference type="Pfam" id="PF16653">
    <property type="entry name" value="Sacchrp_dh_C"/>
    <property type="match status" value="1"/>
</dbReference>
<feature type="region of interest" description="Disordered" evidence="4">
    <location>
        <begin position="1003"/>
        <end position="1023"/>
    </location>
</feature>
<evidence type="ECO:0000256" key="3">
    <source>
        <dbReference type="ARBA" id="ARBA00023154"/>
    </source>
</evidence>
<dbReference type="InterPro" id="IPR051168">
    <property type="entry name" value="AASS"/>
</dbReference>
<evidence type="ECO:0000256" key="4">
    <source>
        <dbReference type="SAM" id="MobiDB-lite"/>
    </source>
</evidence>
<dbReference type="Pfam" id="PF05222">
    <property type="entry name" value="AlaDh_PNT_N"/>
    <property type="match status" value="1"/>
</dbReference>
<dbReference type="OrthoDB" id="10059875at2759"/>
<accession>A0A8H6YVZ6</accession>
<dbReference type="GO" id="GO:0019878">
    <property type="term" value="P:lysine biosynthetic process via aminoadipic acid"/>
    <property type="evidence" value="ECO:0007669"/>
    <property type="project" value="TreeGrafter"/>
</dbReference>
<gene>
    <name evidence="6" type="ORF">MVEN_00405100</name>
</gene>
<dbReference type="Pfam" id="PF03435">
    <property type="entry name" value="Sacchrp_dh_NADP"/>
    <property type="match status" value="1"/>
</dbReference>
<feature type="domain" description="Alanine dehydrogenase/pyridine nucleotide transhydrogenase N-terminal" evidence="5">
    <location>
        <begin position="27"/>
        <end position="179"/>
    </location>
</feature>
<dbReference type="GO" id="GO:0004753">
    <property type="term" value="F:saccharopine dehydrogenase activity"/>
    <property type="evidence" value="ECO:0007669"/>
    <property type="project" value="TreeGrafter"/>
</dbReference>
<dbReference type="Proteomes" id="UP000620124">
    <property type="component" value="Unassembled WGS sequence"/>
</dbReference>
<evidence type="ECO:0000313" key="6">
    <source>
        <dbReference type="EMBL" id="KAF7365331.1"/>
    </source>
</evidence>
<keyword evidence="2" id="KW-0560">Oxidoreductase</keyword>
<keyword evidence="1" id="KW-0521">NADP</keyword>
<keyword evidence="3" id="KW-0028">Amino-acid biosynthesis</keyword>
<proteinExistence type="predicted"/>
<protein>
    <submittedName>
        <fullName evidence="6">Alpha-aminoadipic semialdehyde synthase, mitochondrial</fullName>
    </submittedName>
</protein>
<evidence type="ECO:0000259" key="5">
    <source>
        <dbReference type="SMART" id="SM01003"/>
    </source>
</evidence>
<keyword evidence="3" id="KW-0457">Lysine biosynthesis</keyword>
<dbReference type="AlphaFoldDB" id="A0A8H6YVZ6"/>
<dbReference type="SMART" id="SM01003">
    <property type="entry name" value="AlaDh_PNT_N"/>
    <property type="match status" value="1"/>
</dbReference>
<dbReference type="Gene3D" id="3.30.360.10">
    <property type="entry name" value="Dihydrodipicolinate Reductase, domain 2"/>
    <property type="match status" value="1"/>
</dbReference>
<dbReference type="SUPFAM" id="SSF52283">
    <property type="entry name" value="Formate/glycerate dehydrogenase catalytic domain-like"/>
    <property type="match status" value="1"/>
</dbReference>
<evidence type="ECO:0000313" key="7">
    <source>
        <dbReference type="Proteomes" id="UP000620124"/>
    </source>
</evidence>
<keyword evidence="7" id="KW-1185">Reference proteome</keyword>
<sequence>MAGTWSLPSAVLSRSAPRAKAAPLVVGLRREDPTRIWERRSPLTPDAVKRLVSERNVRVHVEHCDRRVFRDHEYSQAGAIIKDNLNDAHIIVGIKETPVSELITTPVQDLGPGKMTARTHLMFSHTAKGQTYNTALLSRFIANDPVNGDPSLPRLIDYEHLTDAEGKRTVGFGWFAGVAGVLESLSAMAHSHLEIGVASPFIYTPRPHSLPSLDKLRASLREIGERIANEGTPKKLGPFIVGLTGTGNVTNGCLSILAELPTEHISVKDLGALVNQQAPNLRKIYLVHAKPQDYLRRLDGGNYDRAHYYKNPHVYQSTFATTVAPYLTLFLNGVGWAPSFPRLMTSADLIDTLSRAKAIGGARFTNIGDISCDPGGGLEFLPRSSTLSAPFYKTRPSTLPAYLPSIQMMAVDILPASIPLDASQHFSSKLYPYLEDLIEWYCATAERRTGQLALDPALEKATIAAGGQLKKTAPPTTHTVTAAELPADGVEVTATTSEGVDGEVVVTPMGVLRKKKVLLLGSGMVAGPAVDEIARREDVQLLIASNSYLEASRLAQHYTNVAYQVVDLKEEESWAGLVAEADVVISLLPAGFHTTVAQQCIKHRKHMVTASYISPAMQALNEEATKADILILNEIGLDPGIDHCSAISLVNKLKAEGKQIVSFTSFCGGLPSPDASFVPLRYKFSWSPRGVLTAALNGAKYKLANDASRWFSVPCLFLPTNAFWVQIYSIPENRLLRSYFPSVPISEEFKMEGLPNRDSLPYLSTYNLGWLSNVRTLLRGTLRYPGFSRLMESFRAIGFLEVNQTIHLESWSSFVVQSLAVQVPLPKNDLWSVKAALREAINDTEDIEDLHSALEWLSLLPSGTAPAAIPMPPLPAESMAPLDIFAYLLSFKLRYAPHERDMVVLAHEVIAQKKGSSEEVHHSTLITYGTPKATAMARTVGMPVAIAALNVLDGKVAIRGVAGPTDPSVYTPVLQGMEEVGLGMKEAIHKGRSIEGSLVPGVRVSAEPEPEEEGEEVEWAAVP</sequence>
<dbReference type="InterPro" id="IPR036291">
    <property type="entry name" value="NAD(P)-bd_dom_sf"/>
</dbReference>
<dbReference type="InterPro" id="IPR005097">
    <property type="entry name" value="Sacchrp_dh_NADP-bd"/>
</dbReference>
<dbReference type="PANTHER" id="PTHR11133:SF22">
    <property type="entry name" value="ALPHA-AMINOADIPIC SEMIALDEHYDE SYNTHASE, MITOCHONDRIAL"/>
    <property type="match status" value="1"/>
</dbReference>
<dbReference type="PANTHER" id="PTHR11133">
    <property type="entry name" value="SACCHAROPINE DEHYDROGENASE"/>
    <property type="match status" value="1"/>
</dbReference>
<feature type="compositionally biased region" description="Acidic residues" evidence="4">
    <location>
        <begin position="1008"/>
        <end position="1023"/>
    </location>
</feature>
<comment type="caution">
    <text evidence="6">The sequence shown here is derived from an EMBL/GenBank/DDBJ whole genome shotgun (WGS) entry which is preliminary data.</text>
</comment>